<evidence type="ECO:0000313" key="5">
    <source>
        <dbReference type="Proteomes" id="UP001149090"/>
    </source>
</evidence>
<evidence type="ECO:0000256" key="2">
    <source>
        <dbReference type="ARBA" id="ARBA00022737"/>
    </source>
</evidence>
<gene>
    <name evidence="4" type="ORF">M0811_00812</name>
</gene>
<dbReference type="Pfam" id="PF24681">
    <property type="entry name" value="Kelch_KLHDC2_KLHL20_DRC7"/>
    <property type="match status" value="1"/>
</dbReference>
<dbReference type="CDD" id="cd18186">
    <property type="entry name" value="BTB_POZ_ZBTB_KLHL-like"/>
    <property type="match status" value="1"/>
</dbReference>
<dbReference type="OrthoDB" id="10251809at2759"/>
<proteinExistence type="predicted"/>
<keyword evidence="5" id="KW-1185">Reference proteome</keyword>
<dbReference type="InterPro" id="IPR006652">
    <property type="entry name" value="Kelch_1"/>
</dbReference>
<dbReference type="AlphaFoldDB" id="A0A9Q0LMM5"/>
<dbReference type="Pfam" id="PF00651">
    <property type="entry name" value="BTB"/>
    <property type="match status" value="2"/>
</dbReference>
<reference evidence="4" key="1">
    <citation type="submission" date="2022-10" db="EMBL/GenBank/DDBJ databases">
        <title>Novel sulphate-reducing endosymbionts in the free-living metamonad Anaeramoeba.</title>
        <authorList>
            <person name="Jerlstrom-Hultqvist J."/>
            <person name="Cepicka I."/>
            <person name="Gallot-Lavallee L."/>
            <person name="Salas-Leiva D."/>
            <person name="Curtis B.A."/>
            <person name="Zahonova K."/>
            <person name="Pipaliya S."/>
            <person name="Dacks J."/>
            <person name="Roger A.J."/>
        </authorList>
    </citation>
    <scope>NUCLEOTIDE SEQUENCE</scope>
    <source>
        <strain evidence="4">BMAN</strain>
    </source>
</reference>
<keyword evidence="2" id="KW-0677">Repeat</keyword>
<name>A0A9Q0LMM5_ANAIG</name>
<dbReference type="InterPro" id="IPR000210">
    <property type="entry name" value="BTB/POZ_dom"/>
</dbReference>
<feature type="domain" description="BTB" evidence="3">
    <location>
        <begin position="566"/>
        <end position="633"/>
    </location>
</feature>
<dbReference type="SUPFAM" id="SSF117281">
    <property type="entry name" value="Kelch motif"/>
    <property type="match status" value="2"/>
</dbReference>
<accession>A0A9Q0LMM5</accession>
<dbReference type="EMBL" id="JAPDFW010000070">
    <property type="protein sequence ID" value="KAJ5074183.1"/>
    <property type="molecule type" value="Genomic_DNA"/>
</dbReference>
<sequence length="730" mass="84795">MKSCFASLTNVSGDIPIERAAHSVCIYEDKMYIFGGYNISKYLNDIYSFSFTNKIWKKESNSENKPIERRWSSSVLFNNKIWIFGGYQNIEQRFNDVYYFDLINQEWTGPIQSENAPSPRYSHTAVVYNNKMWVFGGFDGSVQSNSVYTFDFATFNWEGPIKTVGQPPKPRAGHTTVIYKQKAYIFGGYNKLVSYLNDVYSFDFQSFEWTFHQTSGSQPSVRSLHSASIFQHYLYIYGGYNQKWHDDLYCLNMETFEWQQIKVIGRILNACYGHSSVIYQGNLYLFGGYSNKDDKRNFFNSLISFRFHSILAQDLRKFFKRQELCDIVYKTKNGKLGAHQCILQARCGNWEMISSLVSNQKYHVVKSLFEYIYSGIISFKKFSIDDYLSLLFLCSELNISRLLKECKRTITCFMNPNNVVSMLLFAENWSLKFLKEICYRFIITNKESVGTNLDSRLTQYPELMLEYIKLLSAPSFEDFAIQFHYSSENDREHDTNTNLVIHENSQNSRISNNGDYEMVLEPILISNEKSISTKMLQYLDYSSVIDIEDTELSRDYEKMLLNNKTKDFKIKVGDEYVLVHKAILAARSDLFRGMLISVTNDFSNCAPEVSGRSFESVQALVKIMYTGSTSHIEYNTAIELINASDYYGLNREFQLDTKCIQVIANNLHVGNALHVLEKSLFFKVPSLKELALRFIIKNGHHLLEDPSFIETENYDILKEIIHALITNVYF</sequence>
<dbReference type="PANTHER" id="PTHR46093:SF18">
    <property type="entry name" value="FIBRONECTIN TYPE-III DOMAIN-CONTAINING PROTEIN"/>
    <property type="match status" value="1"/>
</dbReference>
<protein>
    <recommendedName>
        <fullName evidence="3">BTB domain-containing protein</fullName>
    </recommendedName>
</protein>
<organism evidence="4 5">
    <name type="scientific">Anaeramoeba ignava</name>
    <name type="common">Anaerobic marine amoeba</name>
    <dbReference type="NCBI Taxonomy" id="1746090"/>
    <lineage>
        <taxon>Eukaryota</taxon>
        <taxon>Metamonada</taxon>
        <taxon>Anaeramoebidae</taxon>
        <taxon>Anaeramoeba</taxon>
    </lineage>
</organism>
<dbReference type="Gene3D" id="2.120.10.80">
    <property type="entry name" value="Kelch-type beta propeller"/>
    <property type="match status" value="2"/>
</dbReference>
<comment type="caution">
    <text evidence="4">The sequence shown here is derived from an EMBL/GenBank/DDBJ whole genome shotgun (WGS) entry which is preliminary data.</text>
</comment>
<dbReference type="CDD" id="cd14733">
    <property type="entry name" value="BACK"/>
    <property type="match status" value="2"/>
</dbReference>
<dbReference type="SUPFAM" id="SSF54695">
    <property type="entry name" value="POZ domain"/>
    <property type="match status" value="2"/>
</dbReference>
<dbReference type="Proteomes" id="UP001149090">
    <property type="component" value="Unassembled WGS sequence"/>
</dbReference>
<dbReference type="SMART" id="SM00225">
    <property type="entry name" value="BTB"/>
    <property type="match status" value="2"/>
</dbReference>
<dbReference type="Gene3D" id="3.30.710.10">
    <property type="entry name" value="Potassium Channel Kv1.1, Chain A"/>
    <property type="match status" value="2"/>
</dbReference>
<evidence type="ECO:0000259" key="3">
    <source>
        <dbReference type="PROSITE" id="PS50097"/>
    </source>
</evidence>
<dbReference type="InterPro" id="IPR015915">
    <property type="entry name" value="Kelch-typ_b-propeller"/>
</dbReference>
<evidence type="ECO:0000256" key="1">
    <source>
        <dbReference type="ARBA" id="ARBA00022441"/>
    </source>
</evidence>
<dbReference type="PROSITE" id="PS50097">
    <property type="entry name" value="BTB"/>
    <property type="match status" value="1"/>
</dbReference>
<dbReference type="InterPro" id="IPR011333">
    <property type="entry name" value="SKP1/BTB/POZ_sf"/>
</dbReference>
<dbReference type="Pfam" id="PF01344">
    <property type="entry name" value="Kelch_1"/>
    <property type="match status" value="1"/>
</dbReference>
<evidence type="ECO:0000313" key="4">
    <source>
        <dbReference type="EMBL" id="KAJ5074183.1"/>
    </source>
</evidence>
<keyword evidence="1" id="KW-0880">Kelch repeat</keyword>
<dbReference type="PANTHER" id="PTHR46093">
    <property type="entry name" value="ACYL-COA-BINDING DOMAIN-CONTAINING PROTEIN 5"/>
    <property type="match status" value="1"/>
</dbReference>
<dbReference type="SMART" id="SM00612">
    <property type="entry name" value="Kelch"/>
    <property type="match status" value="5"/>
</dbReference>